<dbReference type="GO" id="GO:0031652">
    <property type="term" value="P:positive regulation of heat generation"/>
    <property type="evidence" value="ECO:0007669"/>
    <property type="project" value="Ensembl"/>
</dbReference>
<dbReference type="PANTHER" id="PTHR43107">
    <property type="entry name" value="LONG-CHAIN FATTY ACID TRANSPORT PROTEIN"/>
    <property type="match status" value="1"/>
</dbReference>
<dbReference type="GO" id="GO:0005789">
    <property type="term" value="C:endoplasmic reticulum membrane"/>
    <property type="evidence" value="ECO:0007669"/>
    <property type="project" value="TreeGrafter"/>
</dbReference>
<dbReference type="PROSITE" id="PS00455">
    <property type="entry name" value="AMP_BINDING"/>
    <property type="match status" value="1"/>
</dbReference>
<evidence type="ECO:0000256" key="7">
    <source>
        <dbReference type="SAM" id="Phobius"/>
    </source>
</evidence>
<dbReference type="GO" id="GO:0015911">
    <property type="term" value="P:long-chain fatty acid import across plasma membrane"/>
    <property type="evidence" value="ECO:0007669"/>
    <property type="project" value="Ensembl"/>
</dbReference>
<evidence type="ECO:0000256" key="2">
    <source>
        <dbReference type="ARBA" id="ARBA00022598"/>
    </source>
</evidence>
<dbReference type="Pfam" id="PF00501">
    <property type="entry name" value="AMP-binding"/>
    <property type="match status" value="1"/>
</dbReference>
<dbReference type="InterPro" id="IPR042099">
    <property type="entry name" value="ANL_N_sf"/>
</dbReference>
<proteinExistence type="inferred from homology"/>
<feature type="domain" description="AMP-dependent synthetase/ligase" evidence="8">
    <location>
        <begin position="84"/>
        <end position="398"/>
    </location>
</feature>
<dbReference type="OMA" id="HRHEFAR"/>
<dbReference type="GO" id="GO:0140115">
    <property type="term" value="P:export across plasma membrane"/>
    <property type="evidence" value="ECO:0007669"/>
    <property type="project" value="Ensembl"/>
</dbReference>
<dbReference type="GO" id="GO:0009925">
    <property type="term" value="C:basal plasma membrane"/>
    <property type="evidence" value="ECO:0007669"/>
    <property type="project" value="Ensembl"/>
</dbReference>
<dbReference type="GO" id="GO:0010867">
    <property type="term" value="P:positive regulation of triglyceride biosynthetic process"/>
    <property type="evidence" value="ECO:0007669"/>
    <property type="project" value="Ensembl"/>
</dbReference>
<evidence type="ECO:0000313" key="10">
    <source>
        <dbReference type="Proteomes" id="UP000694392"/>
    </source>
</evidence>
<dbReference type="GO" id="GO:0043539">
    <property type="term" value="F:protein serine/threonine kinase activator activity"/>
    <property type="evidence" value="ECO:0007669"/>
    <property type="project" value="Ensembl"/>
</dbReference>
<protein>
    <recommendedName>
        <fullName evidence="5">Long-chain-fatty-acid--CoA ligase</fullName>
    </recommendedName>
</protein>
<evidence type="ECO:0000256" key="1">
    <source>
        <dbReference type="ARBA" id="ARBA00006432"/>
    </source>
</evidence>
<dbReference type="GO" id="GO:0090434">
    <property type="term" value="F:oleoyl-CoA ligase activity"/>
    <property type="evidence" value="ECO:0007669"/>
    <property type="project" value="Ensembl"/>
</dbReference>
<dbReference type="GO" id="GO:0001579">
    <property type="term" value="P:medium-chain fatty acid transport"/>
    <property type="evidence" value="ECO:0007669"/>
    <property type="project" value="Ensembl"/>
</dbReference>
<dbReference type="GO" id="GO:0005324">
    <property type="term" value="F:long-chain fatty acid transmembrane transporter activity"/>
    <property type="evidence" value="ECO:0007669"/>
    <property type="project" value="Ensembl"/>
</dbReference>
<dbReference type="GeneTree" id="ENSGT00940000159323"/>
<comment type="similarity">
    <text evidence="1">Belongs to the ATP-dependent AMP-binding enzyme family.</text>
</comment>
<evidence type="ECO:0000259" key="8">
    <source>
        <dbReference type="Pfam" id="PF00501"/>
    </source>
</evidence>
<gene>
    <name evidence="9" type="primary">SLC27A1</name>
</gene>
<keyword evidence="7" id="KW-0472">Membrane</keyword>
<keyword evidence="2" id="KW-0436">Ligase</keyword>
<dbReference type="InterPro" id="IPR020845">
    <property type="entry name" value="AMP-binding_CS"/>
</dbReference>
<organism evidence="9 10">
    <name type="scientific">Sphenodon punctatus</name>
    <name type="common">Tuatara</name>
    <name type="synonym">Hatteria punctata</name>
    <dbReference type="NCBI Taxonomy" id="8508"/>
    <lineage>
        <taxon>Eukaryota</taxon>
        <taxon>Metazoa</taxon>
        <taxon>Chordata</taxon>
        <taxon>Craniata</taxon>
        <taxon>Vertebrata</taxon>
        <taxon>Euteleostomi</taxon>
        <taxon>Lepidosauria</taxon>
        <taxon>Sphenodontia</taxon>
        <taxon>Sphenodontidae</taxon>
        <taxon>Sphenodon</taxon>
    </lineage>
</organism>
<dbReference type="GO" id="GO:0005743">
    <property type="term" value="C:mitochondrial inner membrane"/>
    <property type="evidence" value="ECO:0007669"/>
    <property type="project" value="TreeGrafter"/>
</dbReference>
<dbReference type="PANTHER" id="PTHR43107:SF7">
    <property type="entry name" value="LONG-CHAIN FATTY ACID TRANSPORT PROTEIN 1"/>
    <property type="match status" value="1"/>
</dbReference>
<dbReference type="InterPro" id="IPR000873">
    <property type="entry name" value="AMP-dep_synth/lig_dom"/>
</dbReference>
<evidence type="ECO:0000256" key="4">
    <source>
        <dbReference type="ARBA" id="ARBA00036527"/>
    </source>
</evidence>
<dbReference type="Proteomes" id="UP000694392">
    <property type="component" value="Unplaced"/>
</dbReference>
<reference evidence="9" key="1">
    <citation type="submission" date="2025-08" db="UniProtKB">
        <authorList>
            <consortium name="Ensembl"/>
        </authorList>
    </citation>
    <scope>IDENTIFICATION</scope>
</reference>
<feature type="transmembrane region" description="Helical" evidence="7">
    <location>
        <begin position="24"/>
        <end position="44"/>
    </location>
</feature>
<comment type="catalytic activity">
    <reaction evidence="4">
        <text>a very long-chain fatty acid + ATP + CoA = a very long-chain fatty acyl-CoA + AMP + diphosphate</text>
        <dbReference type="Rhea" id="RHEA:54536"/>
        <dbReference type="ChEBI" id="CHEBI:30616"/>
        <dbReference type="ChEBI" id="CHEBI:33019"/>
        <dbReference type="ChEBI" id="CHEBI:57287"/>
        <dbReference type="ChEBI" id="CHEBI:58950"/>
        <dbReference type="ChEBI" id="CHEBI:138261"/>
        <dbReference type="ChEBI" id="CHEBI:456215"/>
    </reaction>
    <physiologicalReaction direction="left-to-right" evidence="4">
        <dbReference type="Rhea" id="RHEA:54537"/>
    </physiologicalReaction>
</comment>
<comment type="catalytic activity">
    <reaction evidence="6">
        <text>tetracosanoate + ATP + CoA = tetracosanoyl-CoA + AMP + diphosphate</text>
        <dbReference type="Rhea" id="RHEA:33639"/>
        <dbReference type="ChEBI" id="CHEBI:30616"/>
        <dbReference type="ChEBI" id="CHEBI:31014"/>
        <dbReference type="ChEBI" id="CHEBI:33019"/>
        <dbReference type="ChEBI" id="CHEBI:57287"/>
        <dbReference type="ChEBI" id="CHEBI:65052"/>
        <dbReference type="ChEBI" id="CHEBI:456215"/>
    </reaction>
    <physiologicalReaction direction="left-to-right" evidence="6">
        <dbReference type="Rhea" id="RHEA:33640"/>
    </physiologicalReaction>
</comment>
<evidence type="ECO:0000256" key="3">
    <source>
        <dbReference type="ARBA" id="ARBA00023098"/>
    </source>
</evidence>
<dbReference type="GO" id="GO:0015562">
    <property type="term" value="F:efflux transmembrane transporter activity"/>
    <property type="evidence" value="ECO:0007669"/>
    <property type="project" value="Ensembl"/>
</dbReference>
<dbReference type="AlphaFoldDB" id="A0A8D0GJL6"/>
<dbReference type="Gene3D" id="3.40.50.12780">
    <property type="entry name" value="N-terminal domain of ligase-like"/>
    <property type="match status" value="1"/>
</dbReference>
<sequence>MHTIGVCAASLGSLGLMRFFGVPWSWSLAATLGVYIGSGGWRFLRLIFKTALRDLFGLSVLIRVKFKLQQHQRAKSTIPKIFQGVVRRHPDKVALIYEATDERWTFRRLDEYSNAVANFFQQQGYRLGDVVAVFMESRPEFVGLWLGLAKVGIEAALINFNLRLDSLVYCVTTSGAKAIVFGGELVAAVSEVNGMLGKNMVKFCSGDFCPESVPAETRHLDPLLGAASRSPPAQVPAKGLDDRLFYIYTSGTTGMPKAAIVVHSRYYRIAAFGYYAYRMSPEDVLYDCLPLYHSAGNIMGAGQCLVHGLTVVIRKKFSASRFWDDCVKYKCTIIQYIGETCRYLLNQPLREAETQHQVRLAIGNGLRATIWEAFSQRFCIKQIGEFYGATECNCSIANLDGKVCVWGAAPAAASSPACPVSPRRAASPEAVGLEINPLSQLMLSPACWWLFKGIPAFFSGEVLPASTLSSSSFLLSLEGTFKFQKTRLQREGYDPHQTADRLFFLDLKLGEYVPLDECVFERLRTGKAAL</sequence>
<dbReference type="GO" id="GO:0031957">
    <property type="term" value="F:very long-chain fatty acid-CoA ligase activity"/>
    <property type="evidence" value="ECO:0007669"/>
    <property type="project" value="Ensembl"/>
</dbReference>
<dbReference type="GO" id="GO:0033211">
    <property type="term" value="P:adiponectin-activated signaling pathway"/>
    <property type="evidence" value="ECO:0007669"/>
    <property type="project" value="Ensembl"/>
</dbReference>
<dbReference type="SUPFAM" id="SSF56801">
    <property type="entry name" value="Acetyl-CoA synthetase-like"/>
    <property type="match status" value="1"/>
</dbReference>
<dbReference type="Ensembl" id="ENSSPUT00000010033.1">
    <property type="protein sequence ID" value="ENSSPUP00000009406.1"/>
    <property type="gene ID" value="ENSSPUG00000007309.1"/>
</dbReference>
<dbReference type="GO" id="GO:0015225">
    <property type="term" value="F:biotin transmembrane transporter activity"/>
    <property type="evidence" value="ECO:0007669"/>
    <property type="project" value="Ensembl"/>
</dbReference>
<evidence type="ECO:0000256" key="5">
    <source>
        <dbReference type="ARBA" id="ARBA00041297"/>
    </source>
</evidence>
<evidence type="ECO:0000256" key="6">
    <source>
        <dbReference type="ARBA" id="ARBA00048666"/>
    </source>
</evidence>
<dbReference type="GO" id="GO:0042802">
    <property type="term" value="F:identical protein binding"/>
    <property type="evidence" value="ECO:0007669"/>
    <property type="project" value="Ensembl"/>
</dbReference>
<keyword evidence="10" id="KW-1185">Reference proteome</keyword>
<dbReference type="GO" id="GO:0044381">
    <property type="term" value="P:glucose import in response to insulin stimulus"/>
    <property type="evidence" value="ECO:0007669"/>
    <property type="project" value="Ensembl"/>
</dbReference>
<evidence type="ECO:0000313" key="9">
    <source>
        <dbReference type="Ensembl" id="ENSSPUP00000009406.1"/>
    </source>
</evidence>
<name>A0A8D0GJL6_SPHPU</name>
<keyword evidence="3" id="KW-0443">Lipid metabolism</keyword>
<reference evidence="9" key="2">
    <citation type="submission" date="2025-09" db="UniProtKB">
        <authorList>
            <consortium name="Ensembl"/>
        </authorList>
    </citation>
    <scope>IDENTIFICATION</scope>
</reference>
<accession>A0A8D0GJL6</accession>
<keyword evidence="7" id="KW-1133">Transmembrane helix</keyword>
<dbReference type="GO" id="GO:1905135">
    <property type="term" value="P:biotin import across plasma membrane"/>
    <property type="evidence" value="ECO:0007669"/>
    <property type="project" value="Ensembl"/>
</dbReference>
<keyword evidence="7" id="KW-0812">Transmembrane</keyword>
<dbReference type="GO" id="GO:0009409">
    <property type="term" value="P:response to cold"/>
    <property type="evidence" value="ECO:0007669"/>
    <property type="project" value="Ensembl"/>
</dbReference>
<dbReference type="GO" id="GO:1990379">
    <property type="term" value="P:lipid transport across blood-brain barrier"/>
    <property type="evidence" value="ECO:0007669"/>
    <property type="project" value="Ensembl"/>
</dbReference>